<feature type="modified residue" description="4-aspartylphosphate" evidence="1">
    <location>
        <position position="49"/>
    </location>
</feature>
<feature type="domain" description="Response regulatory" evidence="2">
    <location>
        <begin position="3"/>
        <end position="111"/>
    </location>
</feature>
<reference evidence="3" key="1">
    <citation type="submission" date="2021-03" db="EMBL/GenBank/DDBJ databases">
        <title>Complete Genome of Pseudoalteromonas xiamenensis STKMTI.2, a new potential marine bacterium producing anti-Vibrio compounds.</title>
        <authorList>
            <person name="Handayani D.P."/>
            <person name="Isnansetyo A."/>
            <person name="Istiqomah I."/>
            <person name="Jumina J."/>
        </authorList>
    </citation>
    <scope>NUCLEOTIDE SEQUENCE</scope>
    <source>
        <strain evidence="3">STKMTI.2</strain>
    </source>
</reference>
<proteinExistence type="predicted"/>
<dbReference type="InterPro" id="IPR011006">
    <property type="entry name" value="CheY-like_superfamily"/>
</dbReference>
<dbReference type="EMBL" id="CP072133">
    <property type="protein sequence ID" value="QTH71335.1"/>
    <property type="molecule type" value="Genomic_DNA"/>
</dbReference>
<dbReference type="Gene3D" id="3.40.50.2300">
    <property type="match status" value="1"/>
</dbReference>
<dbReference type="SUPFAM" id="SSF52172">
    <property type="entry name" value="CheY-like"/>
    <property type="match status" value="1"/>
</dbReference>
<dbReference type="GO" id="GO:0000160">
    <property type="term" value="P:phosphorelay signal transduction system"/>
    <property type="evidence" value="ECO:0007669"/>
    <property type="project" value="InterPro"/>
</dbReference>
<evidence type="ECO:0000313" key="3">
    <source>
        <dbReference type="EMBL" id="QTH71335.1"/>
    </source>
</evidence>
<dbReference type="PROSITE" id="PS50110">
    <property type="entry name" value="RESPONSE_REGULATORY"/>
    <property type="match status" value="1"/>
</dbReference>
<sequence>MTKILFNENNTDVFNQYSAYLARYGFETSQLVDLQDWQQYSNASIVIIDGEIKDLTKCLPEIRGHYQGGIVVSTKESDDATQIISLELGADDVVARSAKPRMVAAKLNALLRRIKSSETTFDSGNETIQIGGLVVNKISRKIELNGLRVELHQSRI</sequence>
<gene>
    <name evidence="3" type="ORF">J5O05_16345</name>
</gene>
<protein>
    <recommendedName>
        <fullName evidence="2">Response regulatory domain-containing protein</fullName>
    </recommendedName>
</protein>
<dbReference type="InterPro" id="IPR001789">
    <property type="entry name" value="Sig_transdc_resp-reg_receiver"/>
</dbReference>
<keyword evidence="4" id="KW-1185">Reference proteome</keyword>
<dbReference type="KEGG" id="pxi:J5O05_16345"/>
<keyword evidence="1" id="KW-0597">Phosphoprotein</keyword>
<dbReference type="Proteomes" id="UP000664904">
    <property type="component" value="Chromosome"/>
</dbReference>
<evidence type="ECO:0000256" key="1">
    <source>
        <dbReference type="PROSITE-ProRule" id="PRU00169"/>
    </source>
</evidence>
<evidence type="ECO:0000259" key="2">
    <source>
        <dbReference type="PROSITE" id="PS50110"/>
    </source>
</evidence>
<name>A0A975HMP9_9GAMM</name>
<dbReference type="AlphaFoldDB" id="A0A975HMP9"/>
<evidence type="ECO:0000313" key="4">
    <source>
        <dbReference type="Proteomes" id="UP000664904"/>
    </source>
</evidence>
<organism evidence="3 4">
    <name type="scientific">Pseudoalteromonas xiamenensis</name>
    <dbReference type="NCBI Taxonomy" id="882626"/>
    <lineage>
        <taxon>Bacteria</taxon>
        <taxon>Pseudomonadati</taxon>
        <taxon>Pseudomonadota</taxon>
        <taxon>Gammaproteobacteria</taxon>
        <taxon>Alteromonadales</taxon>
        <taxon>Pseudoalteromonadaceae</taxon>
        <taxon>Pseudoalteromonas</taxon>
    </lineage>
</organism>
<accession>A0A975HMP9</accession>
<dbReference type="RefSeq" id="WP_208842976.1">
    <property type="nucleotide sequence ID" value="NZ_CP072133.1"/>
</dbReference>